<evidence type="ECO:0000313" key="4">
    <source>
        <dbReference type="Proteomes" id="UP001179280"/>
    </source>
</evidence>
<gene>
    <name evidence="3" type="ORF">JOC54_003029</name>
</gene>
<dbReference type="RefSeq" id="WP_204466929.1">
    <property type="nucleotide sequence ID" value="NZ_JAFBCV010000010.1"/>
</dbReference>
<keyword evidence="2" id="KW-0472">Membrane</keyword>
<evidence type="ECO:0000256" key="1">
    <source>
        <dbReference type="SAM" id="MobiDB-lite"/>
    </source>
</evidence>
<keyword evidence="2" id="KW-0812">Transmembrane</keyword>
<protein>
    <submittedName>
        <fullName evidence="3">Uncharacterized protein</fullName>
    </submittedName>
</protein>
<feature type="compositionally biased region" description="Acidic residues" evidence="1">
    <location>
        <begin position="81"/>
        <end position="98"/>
    </location>
</feature>
<comment type="caution">
    <text evidence="3">The sequence shown here is derived from an EMBL/GenBank/DDBJ whole genome shotgun (WGS) entry which is preliminary data.</text>
</comment>
<reference evidence="3" key="1">
    <citation type="submission" date="2021-01" db="EMBL/GenBank/DDBJ databases">
        <title>Genomic Encyclopedia of Type Strains, Phase IV (KMG-IV): sequencing the most valuable type-strain genomes for metagenomic binning, comparative biology and taxonomic classification.</title>
        <authorList>
            <person name="Goeker M."/>
        </authorList>
    </citation>
    <scope>NUCLEOTIDE SEQUENCE</scope>
    <source>
        <strain evidence="3">DSM 21943</strain>
    </source>
</reference>
<keyword evidence="4" id="KW-1185">Reference proteome</keyword>
<dbReference type="Proteomes" id="UP001179280">
    <property type="component" value="Unassembled WGS sequence"/>
</dbReference>
<proteinExistence type="predicted"/>
<dbReference type="EMBL" id="JAFBCV010000010">
    <property type="protein sequence ID" value="MBM7839749.1"/>
    <property type="molecule type" value="Genomic_DNA"/>
</dbReference>
<keyword evidence="2" id="KW-1133">Transmembrane helix</keyword>
<feature type="region of interest" description="Disordered" evidence="1">
    <location>
        <begin position="69"/>
        <end position="101"/>
    </location>
</feature>
<organism evidence="3 4">
    <name type="scientific">Shouchella xiaoxiensis</name>
    <dbReference type="NCBI Taxonomy" id="766895"/>
    <lineage>
        <taxon>Bacteria</taxon>
        <taxon>Bacillati</taxon>
        <taxon>Bacillota</taxon>
        <taxon>Bacilli</taxon>
        <taxon>Bacillales</taxon>
        <taxon>Bacillaceae</taxon>
        <taxon>Shouchella</taxon>
    </lineage>
</organism>
<evidence type="ECO:0000256" key="2">
    <source>
        <dbReference type="SAM" id="Phobius"/>
    </source>
</evidence>
<accession>A0ABS2SW33</accession>
<name>A0ABS2SW33_9BACI</name>
<evidence type="ECO:0000313" key="3">
    <source>
        <dbReference type="EMBL" id="MBM7839749.1"/>
    </source>
</evidence>
<feature type="transmembrane region" description="Helical" evidence="2">
    <location>
        <begin position="40"/>
        <end position="61"/>
    </location>
</feature>
<sequence>MPKKDNGVYQSLPHQTYRKSLDSFKAGLNNPEPARNKSTFFAWTATGTGLAVAGALFLSFYPFSSTFNQPSGDTVPNELHDEQEDRDESPQEAEENEATLDKIGEDEALIEELFARDALMPDASESFSIHHDEFQVMLPNTLSRNASEELDEKATKTTFTRRDTETASLYLFEEGVSAEHIDAFAEEILSGYEFTSMTTVPNATVTDYVQSIGNGYFNNSLFSDSDTAIFSMKNENTGRFYEFYQLEVFNRHLIFFADYPLADSDSEMLSYFLLGNLSPTETPYVIEEGEIDPAHGLPKTKEMFLREGALPRWESITFTLTQIEGLPFTPYLVEDAETEEITHDGFTEWRIRESDTTDLSFYSIGKMDDSFDINQSKDILMDGFGIDLAHLEDIDGLATNENFSFYNTIDYSSGSFLLYYYEDNWYFTYEQDYGDAGARNGSFFDKREILAEVFK</sequence>